<evidence type="ECO:0000259" key="4">
    <source>
        <dbReference type="PROSITE" id="PS50923"/>
    </source>
</evidence>
<evidence type="ECO:0000256" key="3">
    <source>
        <dbReference type="SAM" id="MobiDB-lite"/>
    </source>
</evidence>
<dbReference type="EMBL" id="CAJPEV010001681">
    <property type="protein sequence ID" value="CAG0893840.1"/>
    <property type="molecule type" value="Genomic_DNA"/>
</dbReference>
<proteinExistence type="predicted"/>
<dbReference type="AlphaFoldDB" id="A0A7R8XCJ6"/>
<dbReference type="PANTHER" id="PTHR37456">
    <property type="entry name" value="SI:CH211-266K2.1"/>
    <property type="match status" value="1"/>
</dbReference>
<comment type="caution">
    <text evidence="2">Lacks conserved residue(s) required for the propagation of feature annotation.</text>
</comment>
<evidence type="ECO:0000313" key="6">
    <source>
        <dbReference type="Proteomes" id="UP000677054"/>
    </source>
</evidence>
<evidence type="ECO:0000256" key="2">
    <source>
        <dbReference type="PROSITE-ProRule" id="PRU00302"/>
    </source>
</evidence>
<accession>A0A7R8XCJ6</accession>
<dbReference type="InterPro" id="IPR050938">
    <property type="entry name" value="Collagen_Structural_Proteins"/>
</dbReference>
<keyword evidence="1" id="KW-1015">Disulfide bond</keyword>
<organism evidence="5">
    <name type="scientific">Darwinula stevensoni</name>
    <dbReference type="NCBI Taxonomy" id="69355"/>
    <lineage>
        <taxon>Eukaryota</taxon>
        <taxon>Metazoa</taxon>
        <taxon>Ecdysozoa</taxon>
        <taxon>Arthropoda</taxon>
        <taxon>Crustacea</taxon>
        <taxon>Oligostraca</taxon>
        <taxon>Ostracoda</taxon>
        <taxon>Podocopa</taxon>
        <taxon>Podocopida</taxon>
        <taxon>Darwinulocopina</taxon>
        <taxon>Darwinuloidea</taxon>
        <taxon>Darwinulidae</taxon>
        <taxon>Darwinula</taxon>
    </lineage>
</organism>
<dbReference type="InterPro" id="IPR008160">
    <property type="entry name" value="Collagen"/>
</dbReference>
<dbReference type="OrthoDB" id="5983381at2759"/>
<evidence type="ECO:0000313" key="5">
    <source>
        <dbReference type="EMBL" id="CAD7248035.1"/>
    </source>
</evidence>
<gene>
    <name evidence="5" type="ORF">DSTB1V02_LOCUS7858</name>
</gene>
<reference evidence="5" key="1">
    <citation type="submission" date="2020-11" db="EMBL/GenBank/DDBJ databases">
        <authorList>
            <person name="Tran Van P."/>
        </authorList>
    </citation>
    <scope>NUCLEOTIDE SEQUENCE</scope>
</reference>
<name>A0A7R8XCJ6_9CRUS</name>
<keyword evidence="6" id="KW-1185">Reference proteome</keyword>
<keyword evidence="2" id="KW-0768">Sushi</keyword>
<feature type="domain" description="Sushi" evidence="4">
    <location>
        <begin position="144"/>
        <end position="218"/>
    </location>
</feature>
<dbReference type="PANTHER" id="PTHR37456:SF6">
    <property type="entry name" value="COLLAGEN ALPHA-1(XXIII) CHAIN-LIKE ISOFORM X2"/>
    <property type="match status" value="1"/>
</dbReference>
<dbReference type="Pfam" id="PF01391">
    <property type="entry name" value="Collagen"/>
    <property type="match status" value="2"/>
</dbReference>
<protein>
    <recommendedName>
        <fullName evidence="4">Sushi domain-containing protein</fullName>
    </recommendedName>
</protein>
<dbReference type="EMBL" id="LR901198">
    <property type="protein sequence ID" value="CAD7248035.1"/>
    <property type="molecule type" value="Genomic_DNA"/>
</dbReference>
<dbReference type="PROSITE" id="PS50923">
    <property type="entry name" value="SUSHI"/>
    <property type="match status" value="1"/>
</dbReference>
<dbReference type="InterPro" id="IPR000436">
    <property type="entry name" value="Sushi_SCR_CCP_dom"/>
</dbReference>
<dbReference type="Proteomes" id="UP000677054">
    <property type="component" value="Unassembled WGS sequence"/>
</dbReference>
<sequence>MGFFRLEPVGPGGITVEEAALACFDAPYRGRLATFRTFTDYNGLRGAAAGGGRLVLVGGFYSPLGDYRAQTQASLVSGWSSIANIPSTAWTLPSQPDSFSQPAPEECLALHMVLGVYHLVDYPCGSILPDDVPTAYLCIEFAPGSCPAPPLYSGGSVTMMYPGGNDTSPFPFNTEVVYSCPPGMVWRDTRARARSSFCRGSVSWTLSETDLAGVSCVAIVKMLCRVTSIKCTIFASSPLAWFSSSPGERADGTTGLGGVLGMSGPMGEVGMVGDQGLQGVTGPQGLQGITGLLGQQGTTGPQGLQGMTGPSGLEGMEGVIGAEGMAGLEGKQGTTGDQGLLGVTGQQGLLGLTGQQGLQGMTGPSGLEGMEGVIGAEGMAGLEGKQGTTGDQGLLGLTGQQGLQGMTGPSGLEGMLGIIGAEGMAGLEGKQGTTGDQGLLGFTGSQGLQGITGLLGKQGTTGDQGSPGMTGDQGSAGMTGPSGMQGMAGTKGMQGDAGEPG</sequence>
<feature type="region of interest" description="Disordered" evidence="3">
    <location>
        <begin position="456"/>
        <end position="501"/>
    </location>
</feature>
<evidence type="ECO:0000256" key="1">
    <source>
        <dbReference type="ARBA" id="ARBA00023157"/>
    </source>
</evidence>